<dbReference type="PANTHER" id="PTHR24369">
    <property type="entry name" value="ANTIGEN BSP, PUTATIVE-RELATED"/>
    <property type="match status" value="1"/>
</dbReference>
<evidence type="ECO:0000313" key="4">
    <source>
        <dbReference type="Proteomes" id="UP001652620"/>
    </source>
</evidence>
<dbReference type="InterPro" id="IPR001611">
    <property type="entry name" value="Leu-rich_rpt"/>
</dbReference>
<accession>A0ABM3JHK8</accession>
<evidence type="ECO:0000313" key="5">
    <source>
        <dbReference type="RefSeq" id="XP_049308703.1"/>
    </source>
</evidence>
<dbReference type="PROSITE" id="PS51450">
    <property type="entry name" value="LRR"/>
    <property type="match status" value="1"/>
</dbReference>
<dbReference type="Gene3D" id="3.80.10.10">
    <property type="entry name" value="Ribonuclease Inhibitor"/>
    <property type="match status" value="2"/>
</dbReference>
<evidence type="ECO:0000256" key="1">
    <source>
        <dbReference type="ARBA" id="ARBA00022614"/>
    </source>
</evidence>
<dbReference type="InterPro" id="IPR050541">
    <property type="entry name" value="LRR_TM_domain-containing"/>
</dbReference>
<sequence>MTLQNLTQAHFRKLVGLRQLDLAENNMNILNENVFATLTRLNFLNLSHNGIVEILPNQFAKLNKLIILDLSYNSLTYLSPKLFEQTPLLWHLKLRGNQLHDTTNIITILKPLNFLHKLDLSENKLRTIWGNATYANAPATLATNLHNSNMPMNFELAKGLNYVSTLQPNEYHKSKRTLKSINLSRNLLIGFNMDWIFEIGITCPFKISLEQNLIKHVYALSNMLSKTNDCEGEIKMAGNHIECDCKLAWIYNNNYSRYFSDLQCNQTSTKLLTNFTQLRRHELCAWQPVQCPRNCVCSTKSELLHINCTGAQLSAMKELPRPEQVFLTTSLLDISNNRFTRLPLNTTFGYANVSQLYAANNQITNISLLELPTDLTVLDLRNNRLKSLCADFLRVFLNESTKLQSLYLSANPWICDCASRELLYTQA</sequence>
<dbReference type="PANTHER" id="PTHR24369:SF210">
    <property type="entry name" value="CHAOPTIN-RELATED"/>
    <property type="match status" value="1"/>
</dbReference>
<evidence type="ECO:0000256" key="2">
    <source>
        <dbReference type="ARBA" id="ARBA00022729"/>
    </source>
</evidence>
<proteinExistence type="predicted"/>
<protein>
    <submittedName>
        <fullName evidence="5">Protein toll-like</fullName>
    </submittedName>
</protein>
<evidence type="ECO:0000256" key="3">
    <source>
        <dbReference type="ARBA" id="ARBA00022737"/>
    </source>
</evidence>
<name>A0ABM3JHK8_BACDO</name>
<dbReference type="SUPFAM" id="SSF52058">
    <property type="entry name" value="L domain-like"/>
    <property type="match status" value="1"/>
</dbReference>
<keyword evidence="3" id="KW-0677">Repeat</keyword>
<dbReference type="SMART" id="SM00369">
    <property type="entry name" value="LRR_TYP"/>
    <property type="match status" value="5"/>
</dbReference>
<dbReference type="InterPro" id="IPR032675">
    <property type="entry name" value="LRR_dom_sf"/>
</dbReference>
<keyword evidence="1" id="KW-0433">Leucine-rich repeat</keyword>
<dbReference type="InterPro" id="IPR003591">
    <property type="entry name" value="Leu-rich_rpt_typical-subtyp"/>
</dbReference>
<gene>
    <name evidence="5" type="primary">LOC125777650</name>
</gene>
<keyword evidence="2" id="KW-0732">Signal</keyword>
<keyword evidence="4" id="KW-1185">Reference proteome</keyword>
<organism evidence="4 5">
    <name type="scientific">Bactrocera dorsalis</name>
    <name type="common">Oriental fruit fly</name>
    <name type="synonym">Dacus dorsalis</name>
    <dbReference type="NCBI Taxonomy" id="27457"/>
    <lineage>
        <taxon>Eukaryota</taxon>
        <taxon>Metazoa</taxon>
        <taxon>Ecdysozoa</taxon>
        <taxon>Arthropoda</taxon>
        <taxon>Hexapoda</taxon>
        <taxon>Insecta</taxon>
        <taxon>Pterygota</taxon>
        <taxon>Neoptera</taxon>
        <taxon>Endopterygota</taxon>
        <taxon>Diptera</taxon>
        <taxon>Brachycera</taxon>
        <taxon>Muscomorpha</taxon>
        <taxon>Tephritoidea</taxon>
        <taxon>Tephritidae</taxon>
        <taxon>Bactrocera</taxon>
        <taxon>Bactrocera</taxon>
    </lineage>
</organism>
<reference evidence="5" key="1">
    <citation type="submission" date="2025-08" db="UniProtKB">
        <authorList>
            <consortium name="RefSeq"/>
        </authorList>
    </citation>
    <scope>IDENTIFICATION</scope>
    <source>
        <tissue evidence="5">Adult</tissue>
    </source>
</reference>
<dbReference type="Pfam" id="PF13855">
    <property type="entry name" value="LRR_8"/>
    <property type="match status" value="1"/>
</dbReference>
<dbReference type="Proteomes" id="UP001652620">
    <property type="component" value="Chromosome 3"/>
</dbReference>
<dbReference type="GeneID" id="125777650"/>
<dbReference type="RefSeq" id="XP_049308703.1">
    <property type="nucleotide sequence ID" value="XM_049452746.1"/>
</dbReference>